<proteinExistence type="predicted"/>
<feature type="transmembrane region" description="Helical" evidence="1">
    <location>
        <begin position="168"/>
        <end position="192"/>
    </location>
</feature>
<dbReference type="GeneID" id="25569150"/>
<evidence type="ECO:0000313" key="2">
    <source>
        <dbReference type="EMBL" id="KNC55423.1"/>
    </source>
</evidence>
<feature type="transmembrane region" description="Helical" evidence="1">
    <location>
        <begin position="361"/>
        <end position="383"/>
    </location>
</feature>
<feature type="transmembrane region" description="Helical" evidence="1">
    <location>
        <begin position="243"/>
        <end position="262"/>
    </location>
</feature>
<feature type="transmembrane region" description="Helical" evidence="1">
    <location>
        <begin position="438"/>
        <end position="458"/>
    </location>
</feature>
<feature type="transmembrane region" description="Helical" evidence="1">
    <location>
        <begin position="60"/>
        <end position="84"/>
    </location>
</feature>
<keyword evidence="1" id="KW-1133">Transmembrane helix</keyword>
<organism evidence="2 3">
    <name type="scientific">Thecamonas trahens ATCC 50062</name>
    <dbReference type="NCBI Taxonomy" id="461836"/>
    <lineage>
        <taxon>Eukaryota</taxon>
        <taxon>Apusozoa</taxon>
        <taxon>Apusomonadida</taxon>
        <taxon>Apusomonadidae</taxon>
        <taxon>Thecamonas</taxon>
    </lineage>
</organism>
<feature type="transmembrane region" description="Helical" evidence="1">
    <location>
        <begin position="271"/>
        <end position="292"/>
    </location>
</feature>
<feature type="transmembrane region" description="Helical" evidence="1">
    <location>
        <begin position="298"/>
        <end position="320"/>
    </location>
</feature>
<dbReference type="Proteomes" id="UP000054408">
    <property type="component" value="Unassembled WGS sequence"/>
</dbReference>
<keyword evidence="1" id="KW-0472">Membrane</keyword>
<feature type="transmembrane region" description="Helical" evidence="1">
    <location>
        <begin position="403"/>
        <end position="426"/>
    </location>
</feature>
<feature type="transmembrane region" description="Helical" evidence="1">
    <location>
        <begin position="213"/>
        <end position="237"/>
    </location>
</feature>
<keyword evidence="3" id="KW-1185">Reference proteome</keyword>
<dbReference type="RefSeq" id="XP_013752962.1">
    <property type="nucleotide sequence ID" value="XM_013897508.1"/>
</dbReference>
<dbReference type="AlphaFoldDB" id="A0A0L0DV61"/>
<feature type="transmembrane region" description="Helical" evidence="1">
    <location>
        <begin position="140"/>
        <end position="162"/>
    </location>
</feature>
<keyword evidence="1" id="KW-0812">Transmembrane</keyword>
<evidence type="ECO:0000313" key="3">
    <source>
        <dbReference type="Proteomes" id="UP000054408"/>
    </source>
</evidence>
<sequence>MRRISSPSPVSRASSQVVIPAVILPSHTPPPHVRAQGSRTWSAASLSTNNSAPLPRASHVFGILIALAAVAISVAVTATLLFGVLPLSSASPTSTSSFVRHHALYFLVQVPLLLFVIHGYMVVTYSFVFEGLYIEPLPLLFRFCSTSLPAGVLALVTTASLFGLQPGLFIGVIAVIVTIQRFLVQYTSLYTLRAALLTQNFVRLGGRYLDLQWILLLLPLIALVCTTYVFTADVIFLPLWQSLAVFFFFFVLVAAHMFRVVVMRPLQARPFILFPLAIQSDATADVGFAFLLPFATSWAPIATLVVLRISYITLLIFFAFTSRGASCRMWILQTRRDRSAAVHLYRSPDAMLAFRQRVAHYLIFTVLSWVISSGSFALIAFALRNSANFPFAYLPRPHLHSSLAIAATLTAIAALVLVTFLSALPHRILADVANSLRLGWYLAALSYLVSTILILVLLQAHSKLWFTLHASNPGVLDPLASSPLIPGL</sequence>
<accession>A0A0L0DV61</accession>
<dbReference type="EMBL" id="GL349501">
    <property type="protein sequence ID" value="KNC55423.1"/>
    <property type="molecule type" value="Genomic_DNA"/>
</dbReference>
<name>A0A0L0DV61_THETB</name>
<evidence type="ECO:0000256" key="1">
    <source>
        <dbReference type="SAM" id="Phobius"/>
    </source>
</evidence>
<feature type="transmembrane region" description="Helical" evidence="1">
    <location>
        <begin position="104"/>
        <end position="128"/>
    </location>
</feature>
<protein>
    <submittedName>
        <fullName evidence="2">Uncharacterized protein</fullName>
    </submittedName>
</protein>
<reference evidence="2 3" key="1">
    <citation type="submission" date="2010-05" db="EMBL/GenBank/DDBJ databases">
        <title>The Genome Sequence of Thecamonas trahens ATCC 50062.</title>
        <authorList>
            <consortium name="The Broad Institute Genome Sequencing Platform"/>
            <person name="Russ C."/>
            <person name="Cuomo C."/>
            <person name="Shea T."/>
            <person name="Young S.K."/>
            <person name="Zeng Q."/>
            <person name="Koehrsen M."/>
            <person name="Haas B."/>
            <person name="Borodovsky M."/>
            <person name="Guigo R."/>
            <person name="Alvarado L."/>
            <person name="Berlin A."/>
            <person name="Bochicchio J."/>
            <person name="Borenstein D."/>
            <person name="Chapman S."/>
            <person name="Chen Z."/>
            <person name="Freedman E."/>
            <person name="Gellesch M."/>
            <person name="Goldberg J."/>
            <person name="Griggs A."/>
            <person name="Gujja S."/>
            <person name="Heilman E."/>
            <person name="Heiman D."/>
            <person name="Hepburn T."/>
            <person name="Howarth C."/>
            <person name="Jen D."/>
            <person name="Larson L."/>
            <person name="Mehta T."/>
            <person name="Park D."/>
            <person name="Pearson M."/>
            <person name="Roberts A."/>
            <person name="Saif S."/>
            <person name="Shenoy N."/>
            <person name="Sisk P."/>
            <person name="Stolte C."/>
            <person name="Sykes S."/>
            <person name="Thomson T."/>
            <person name="Walk T."/>
            <person name="White J."/>
            <person name="Yandava C."/>
            <person name="Burger G."/>
            <person name="Gray M.W."/>
            <person name="Holland P.W.H."/>
            <person name="King N."/>
            <person name="Lang F.B.F."/>
            <person name="Roger A.J."/>
            <person name="Ruiz-Trillo I."/>
            <person name="Lander E."/>
            <person name="Nusbaum C."/>
        </authorList>
    </citation>
    <scope>NUCLEOTIDE SEQUENCE [LARGE SCALE GENOMIC DNA]</scope>
    <source>
        <strain evidence="2 3">ATCC 50062</strain>
    </source>
</reference>
<gene>
    <name evidence="2" type="ORF">AMSG_11085</name>
</gene>